<dbReference type="PANTHER" id="PTHR47937:SF7">
    <property type="entry name" value="EXPORTIN-2 CENTRAL DOMAIN-CONTAINING PROTEIN"/>
    <property type="match status" value="1"/>
</dbReference>
<dbReference type="PANTHER" id="PTHR47937">
    <property type="entry name" value="PLASTID TRANSCRIPTIONALLY ACTIVE CHROMOSOME 2-LIKE PROTEIN"/>
    <property type="match status" value="1"/>
</dbReference>
<evidence type="ECO:0008006" key="5">
    <source>
        <dbReference type="Google" id="ProtNLM"/>
    </source>
</evidence>
<evidence type="ECO:0000313" key="3">
    <source>
        <dbReference type="EMBL" id="CAH8392171.1"/>
    </source>
</evidence>
<protein>
    <recommendedName>
        <fullName evidence="5">Pentatricopeptide repeat-containing protein</fullName>
    </recommendedName>
</protein>
<dbReference type="Gene3D" id="1.25.40.10">
    <property type="entry name" value="Tetratricopeptide repeat domain"/>
    <property type="match status" value="2"/>
</dbReference>
<sequence length="360" mass="40709">MNLLLKVRQLIHRGDLDTAAEYARLAYSRNYCEPTADTCDGIIRAMCEAKRYRDTFDLFHYFYNELKMGSTCHSPFYIIKALCDLGRLDDAIVFWRATSSQSCPYLIIKGLVDEEGRLDEAVCFVRKYKVPPLAWSNVVSGFLKLGNHHVANQLLEEFESNTNSESESEAPLVRLLTFIEHSFNQGKGEEAKRCYESFMCNNKGDKGVVNVCGDVGKELLKLLLKYGKKTEAWILFNRMLDGFKMDFQCLVSISVSKNVDSETIDIMVGECFKEGVETFYKAKAKGAILKPVNYRNVITCCCEQGMLSEAECLVAEYSDVHVYRALMNAYVKAGRVGDALQLANNMVDGDLKKFALDMLN</sequence>
<dbReference type="InterPro" id="IPR052308">
    <property type="entry name" value="PPR_domain-containing"/>
</dbReference>
<proteinExistence type="predicted"/>
<feature type="repeat" description="PPR" evidence="2">
    <location>
        <begin position="319"/>
        <end position="353"/>
    </location>
</feature>
<dbReference type="Proteomes" id="UP001642260">
    <property type="component" value="Unassembled WGS sequence"/>
</dbReference>
<name>A0ABC8MAF0_ERUVS</name>
<keyword evidence="4" id="KW-1185">Reference proteome</keyword>
<dbReference type="Pfam" id="PF01535">
    <property type="entry name" value="PPR"/>
    <property type="match status" value="3"/>
</dbReference>
<evidence type="ECO:0000256" key="1">
    <source>
        <dbReference type="ARBA" id="ARBA00022737"/>
    </source>
</evidence>
<reference evidence="3 4" key="1">
    <citation type="submission" date="2022-03" db="EMBL/GenBank/DDBJ databases">
        <authorList>
            <person name="Macdonald S."/>
            <person name="Ahmed S."/>
            <person name="Newling K."/>
        </authorList>
    </citation>
    <scope>NUCLEOTIDE SEQUENCE [LARGE SCALE GENOMIC DNA]</scope>
</reference>
<gene>
    <name evidence="3" type="ORF">ERUC_LOCUS44654</name>
</gene>
<dbReference type="InterPro" id="IPR002885">
    <property type="entry name" value="PPR_rpt"/>
</dbReference>
<keyword evidence="1" id="KW-0677">Repeat</keyword>
<dbReference type="PROSITE" id="PS51375">
    <property type="entry name" value="PPR"/>
    <property type="match status" value="1"/>
</dbReference>
<evidence type="ECO:0000256" key="2">
    <source>
        <dbReference type="PROSITE-ProRule" id="PRU00708"/>
    </source>
</evidence>
<dbReference type="InterPro" id="IPR011990">
    <property type="entry name" value="TPR-like_helical_dom_sf"/>
</dbReference>
<accession>A0ABC8MAF0</accession>
<dbReference type="EMBL" id="CAKOAT010985153">
    <property type="protein sequence ID" value="CAH8392171.1"/>
    <property type="molecule type" value="Genomic_DNA"/>
</dbReference>
<organism evidence="3 4">
    <name type="scientific">Eruca vesicaria subsp. sativa</name>
    <name type="common">Garden rocket</name>
    <name type="synonym">Eruca sativa</name>
    <dbReference type="NCBI Taxonomy" id="29727"/>
    <lineage>
        <taxon>Eukaryota</taxon>
        <taxon>Viridiplantae</taxon>
        <taxon>Streptophyta</taxon>
        <taxon>Embryophyta</taxon>
        <taxon>Tracheophyta</taxon>
        <taxon>Spermatophyta</taxon>
        <taxon>Magnoliopsida</taxon>
        <taxon>eudicotyledons</taxon>
        <taxon>Gunneridae</taxon>
        <taxon>Pentapetalae</taxon>
        <taxon>rosids</taxon>
        <taxon>malvids</taxon>
        <taxon>Brassicales</taxon>
        <taxon>Brassicaceae</taxon>
        <taxon>Brassiceae</taxon>
        <taxon>Eruca</taxon>
    </lineage>
</organism>
<evidence type="ECO:0000313" key="4">
    <source>
        <dbReference type="Proteomes" id="UP001642260"/>
    </source>
</evidence>
<dbReference type="NCBIfam" id="TIGR00756">
    <property type="entry name" value="PPR"/>
    <property type="match status" value="1"/>
</dbReference>
<comment type="caution">
    <text evidence="3">The sequence shown here is derived from an EMBL/GenBank/DDBJ whole genome shotgun (WGS) entry which is preliminary data.</text>
</comment>
<dbReference type="AlphaFoldDB" id="A0ABC8MAF0"/>